<protein>
    <recommendedName>
        <fullName evidence="2">Impact N-terminal domain-containing protein</fullName>
    </recommendedName>
</protein>
<evidence type="ECO:0000313" key="4">
    <source>
        <dbReference type="Proteomes" id="UP000245942"/>
    </source>
</evidence>
<comment type="similarity">
    <text evidence="1">Belongs to the IMPACT family.</text>
</comment>
<dbReference type="PANTHER" id="PTHR16301">
    <property type="entry name" value="IMPACT-RELATED"/>
    <property type="match status" value="1"/>
</dbReference>
<dbReference type="InterPro" id="IPR001498">
    <property type="entry name" value="Impact_N"/>
</dbReference>
<sequence>AWRVLELKRGRDGLAGPNDFGLEEGQDDDGERWGGEKVLRVMKEMGAVDVFVVVSRWYGGTNLGPVRFDHIALCAREAIRAYMLEETLVPLRKDLQALDANIAALR</sequence>
<dbReference type="PANTHER" id="PTHR16301:SF25">
    <property type="entry name" value="PROTEIN IMPACT"/>
    <property type="match status" value="1"/>
</dbReference>
<reference evidence="3 4" key="1">
    <citation type="journal article" date="2018" name="Mol. Biol. Evol.">
        <title>Broad Genomic Sampling Reveals a Smut Pathogenic Ancestry of the Fungal Clade Ustilaginomycotina.</title>
        <authorList>
            <person name="Kijpornyongpan T."/>
            <person name="Mondo S.J."/>
            <person name="Barry K."/>
            <person name="Sandor L."/>
            <person name="Lee J."/>
            <person name="Lipzen A."/>
            <person name="Pangilinan J."/>
            <person name="LaButti K."/>
            <person name="Hainaut M."/>
            <person name="Henrissat B."/>
            <person name="Grigoriev I.V."/>
            <person name="Spatafora J.W."/>
            <person name="Aime M.C."/>
        </authorList>
    </citation>
    <scope>NUCLEOTIDE SEQUENCE [LARGE SCALE GENOMIC DNA]</scope>
    <source>
        <strain evidence="3 4">MCA 4718</strain>
    </source>
</reference>
<dbReference type="Pfam" id="PF01205">
    <property type="entry name" value="Impact_N"/>
    <property type="match status" value="1"/>
</dbReference>
<dbReference type="InterPro" id="IPR036956">
    <property type="entry name" value="Impact_N_sf"/>
</dbReference>
<name>A0A316U979_9BASI</name>
<dbReference type="GeneID" id="37011689"/>
<dbReference type="RefSeq" id="XP_025348936.1">
    <property type="nucleotide sequence ID" value="XM_025489955.1"/>
</dbReference>
<feature type="domain" description="Impact N-terminal" evidence="2">
    <location>
        <begin position="22"/>
        <end position="79"/>
    </location>
</feature>
<dbReference type="Gene3D" id="3.30.230.30">
    <property type="entry name" value="Impact, N-terminal domain"/>
    <property type="match status" value="1"/>
</dbReference>
<feature type="non-terminal residue" evidence="3">
    <location>
        <position position="106"/>
    </location>
</feature>
<dbReference type="SUPFAM" id="SSF54211">
    <property type="entry name" value="Ribosomal protein S5 domain 2-like"/>
    <property type="match status" value="1"/>
</dbReference>
<dbReference type="Proteomes" id="UP000245942">
    <property type="component" value="Unassembled WGS sequence"/>
</dbReference>
<evidence type="ECO:0000313" key="3">
    <source>
        <dbReference type="EMBL" id="PWN21776.1"/>
    </source>
</evidence>
<dbReference type="AlphaFoldDB" id="A0A316U979"/>
<dbReference type="GO" id="GO:0140469">
    <property type="term" value="P:GCN2-mediated signaling"/>
    <property type="evidence" value="ECO:0007669"/>
    <property type="project" value="TreeGrafter"/>
</dbReference>
<dbReference type="InterPro" id="IPR020568">
    <property type="entry name" value="Ribosomal_Su5_D2-typ_SF"/>
</dbReference>
<evidence type="ECO:0000256" key="1">
    <source>
        <dbReference type="ARBA" id="ARBA00007665"/>
    </source>
</evidence>
<organism evidence="3 4">
    <name type="scientific">Pseudomicrostroma glucosiphilum</name>
    <dbReference type="NCBI Taxonomy" id="1684307"/>
    <lineage>
        <taxon>Eukaryota</taxon>
        <taxon>Fungi</taxon>
        <taxon>Dikarya</taxon>
        <taxon>Basidiomycota</taxon>
        <taxon>Ustilaginomycotina</taxon>
        <taxon>Exobasidiomycetes</taxon>
        <taxon>Microstromatales</taxon>
        <taxon>Microstromatales incertae sedis</taxon>
        <taxon>Pseudomicrostroma</taxon>
    </lineage>
</organism>
<dbReference type="GO" id="GO:0005737">
    <property type="term" value="C:cytoplasm"/>
    <property type="evidence" value="ECO:0007669"/>
    <property type="project" value="TreeGrafter"/>
</dbReference>
<proteinExistence type="inferred from homology"/>
<dbReference type="OrthoDB" id="69641at2759"/>
<dbReference type="STRING" id="1684307.A0A316U979"/>
<gene>
    <name evidence="3" type="ORF">BCV69DRAFT_238149</name>
</gene>
<dbReference type="EMBL" id="KZ819324">
    <property type="protein sequence ID" value="PWN21776.1"/>
    <property type="molecule type" value="Genomic_DNA"/>
</dbReference>
<dbReference type="InterPro" id="IPR023582">
    <property type="entry name" value="Impact"/>
</dbReference>
<accession>A0A316U979</accession>
<evidence type="ECO:0000259" key="2">
    <source>
        <dbReference type="Pfam" id="PF01205"/>
    </source>
</evidence>
<feature type="non-terminal residue" evidence="3">
    <location>
        <position position="1"/>
    </location>
</feature>
<keyword evidence="4" id="KW-1185">Reference proteome</keyword>
<dbReference type="GO" id="GO:0006446">
    <property type="term" value="P:regulation of translational initiation"/>
    <property type="evidence" value="ECO:0007669"/>
    <property type="project" value="TreeGrafter"/>
</dbReference>